<dbReference type="EMBL" id="BK016104">
    <property type="protein sequence ID" value="DAF95187.1"/>
    <property type="molecule type" value="Genomic_DNA"/>
</dbReference>
<evidence type="ECO:0000313" key="2">
    <source>
        <dbReference type="EMBL" id="DAF95187.1"/>
    </source>
</evidence>
<protein>
    <submittedName>
        <fullName evidence="2">DNA repair protein endonuclease SAE2/CtIP C-terminus</fullName>
    </submittedName>
</protein>
<accession>A0A8S5UL81</accession>
<feature type="transmembrane region" description="Helical" evidence="1">
    <location>
        <begin position="12"/>
        <end position="31"/>
    </location>
</feature>
<proteinExistence type="predicted"/>
<name>A0A8S5UL81_9CAUD</name>
<sequence length="32" mass="3386">MLCSGTPPGYWGALPLAVNVVHVLTVFMCCCC</sequence>
<keyword evidence="1" id="KW-1133">Transmembrane helix</keyword>
<keyword evidence="1" id="KW-0812">Transmembrane</keyword>
<keyword evidence="2" id="KW-0378">Hydrolase</keyword>
<reference evidence="2" key="1">
    <citation type="journal article" date="2021" name="Proc. Natl. Acad. Sci. U.S.A.">
        <title>A Catalog of Tens of Thousands of Viruses from Human Metagenomes Reveals Hidden Associations with Chronic Diseases.</title>
        <authorList>
            <person name="Tisza M.J."/>
            <person name="Buck C.B."/>
        </authorList>
    </citation>
    <scope>NUCLEOTIDE SEQUENCE</scope>
    <source>
        <strain evidence="2">CtICF6</strain>
    </source>
</reference>
<evidence type="ECO:0000256" key="1">
    <source>
        <dbReference type="SAM" id="Phobius"/>
    </source>
</evidence>
<keyword evidence="1" id="KW-0472">Membrane</keyword>
<dbReference type="GO" id="GO:0004519">
    <property type="term" value="F:endonuclease activity"/>
    <property type="evidence" value="ECO:0007669"/>
    <property type="project" value="UniProtKB-KW"/>
</dbReference>
<keyword evidence="2" id="KW-0540">Nuclease</keyword>
<keyword evidence="2" id="KW-0255">Endonuclease</keyword>
<organism evidence="2">
    <name type="scientific">Siphoviridae sp. ctICF6</name>
    <dbReference type="NCBI Taxonomy" id="2825427"/>
    <lineage>
        <taxon>Viruses</taxon>
        <taxon>Duplodnaviria</taxon>
        <taxon>Heunggongvirae</taxon>
        <taxon>Uroviricota</taxon>
        <taxon>Caudoviricetes</taxon>
    </lineage>
</organism>